<dbReference type="GO" id="GO:0005096">
    <property type="term" value="F:GTPase activator activity"/>
    <property type="evidence" value="ECO:0007669"/>
    <property type="project" value="UniProtKB-KW"/>
</dbReference>
<feature type="compositionally biased region" description="Basic and acidic residues" evidence="5">
    <location>
        <begin position="622"/>
        <end position="637"/>
    </location>
</feature>
<dbReference type="GO" id="GO:0005634">
    <property type="term" value="C:nucleus"/>
    <property type="evidence" value="ECO:0007669"/>
    <property type="project" value="TreeGrafter"/>
</dbReference>
<evidence type="ECO:0000256" key="3">
    <source>
        <dbReference type="ARBA" id="ARBA00022468"/>
    </source>
</evidence>
<dbReference type="GO" id="GO:0005829">
    <property type="term" value="C:cytosol"/>
    <property type="evidence" value="ECO:0007669"/>
    <property type="project" value="TreeGrafter"/>
</dbReference>
<sequence>MEELPNYFDVIIVGTGMPECIIAAAAARIGKKVLHLDRNGYYGGDWASFSYDKFLEWMDDVKASLEPDCGPIQMLQYAPFLEPNERISLCPNKSKTIRNLVLKSYIKDSPDLPVPATANDSENDNGDQSTENNTTEEEGSALPLSSEIVGEAAEQVEDNSNTDSENQEIDTNSNPQPIPVHQEWTTSAFMENRRKFNIDLAPKIMFSRGSLVELLITSNIARYAEFQCITRILVYTNGHIEQVPCSRADVFSTENVNLVEKRMLMKFMNFCSKFEEQSADFVGYEDKPFVEFLKSQKLTSNIQHYIIHAIAMVDESCSTLQGLKATQKFLLSLGRYGNSPFLCTCYGSAELPQCFCRLCAVYEGMYYLKRQVDGIFTDQENKCTGIVSRGQRIGCEWLVMESTYSPVNYYTLSNPQRISRAILISDASVYPSEKRENILLRLPPTSGMKSAVTVLEFNSKNYVCPEDLCKLKMWCICVVVLQSNSSEDLKEAVELLFTTENTDSVDDKQNQKPKLLWSVYFNQLDTSTINLDEDCPTGVFLTSNPDLDLDYEHAVKQAHEIFEAMYPGEEFLPRSPDPEDILIEMHNNPGDEGECGKIENDVSSMDGDGENNTADEDGENNTADKDGENNTADKDGENNTANKDGENNTADEDGDQNAQESSEAIANDEN</sequence>
<evidence type="ECO:0000256" key="2">
    <source>
        <dbReference type="ARBA" id="ARBA00005593"/>
    </source>
</evidence>
<dbReference type="PANTHER" id="PTHR11787">
    <property type="entry name" value="RAB GDP-DISSOCIATION INHIBITOR"/>
    <property type="match status" value="1"/>
</dbReference>
<evidence type="ECO:0000256" key="4">
    <source>
        <dbReference type="ARBA" id="ARBA00022490"/>
    </source>
</evidence>
<gene>
    <name evidence="6" type="primary">CHM</name>
    <name evidence="6" type="ORF">CDAR_60871</name>
</gene>
<dbReference type="InterPro" id="IPR001738">
    <property type="entry name" value="Rab_escort"/>
</dbReference>
<proteinExistence type="inferred from homology"/>
<evidence type="ECO:0000313" key="7">
    <source>
        <dbReference type="Proteomes" id="UP001054837"/>
    </source>
</evidence>
<keyword evidence="7" id="KW-1185">Reference proteome</keyword>
<dbReference type="FunFam" id="1.10.405.10:FF:000003">
    <property type="entry name" value="Rab proteins geranylgeranyltransferase component A"/>
    <property type="match status" value="1"/>
</dbReference>
<feature type="compositionally biased region" description="Acidic residues" evidence="5">
    <location>
        <begin position="607"/>
        <end position="619"/>
    </location>
</feature>
<accession>A0AAV4VHV9</accession>
<keyword evidence="4" id="KW-0963">Cytoplasm</keyword>
<keyword evidence="3" id="KW-0343">GTPase activation</keyword>
<dbReference type="Gene3D" id="1.10.405.10">
    <property type="entry name" value="Guanine Nucleotide Dissociation Inhibitor, domain 1"/>
    <property type="match status" value="1"/>
</dbReference>
<comment type="similarity">
    <text evidence="2">Belongs to the Rab GDI family.</text>
</comment>
<comment type="caution">
    <text evidence="6">The sequence shown here is derived from an EMBL/GenBank/DDBJ whole genome shotgun (WGS) entry which is preliminary data.</text>
</comment>
<dbReference type="GO" id="GO:0007264">
    <property type="term" value="P:small GTPase-mediated signal transduction"/>
    <property type="evidence" value="ECO:0007669"/>
    <property type="project" value="InterPro"/>
</dbReference>
<dbReference type="GO" id="GO:0005092">
    <property type="term" value="F:GDP-dissociation inhibitor activity"/>
    <property type="evidence" value="ECO:0007669"/>
    <property type="project" value="InterPro"/>
</dbReference>
<protein>
    <submittedName>
        <fullName evidence="6">Rab proteins geranylgeranyltransferase component A 1</fullName>
    </submittedName>
</protein>
<dbReference type="PIRSF" id="PIRSF016550">
    <property type="entry name" value="Rab_ger_ger_transf_A_euk"/>
    <property type="match status" value="1"/>
</dbReference>
<dbReference type="PRINTS" id="PR00891">
    <property type="entry name" value="RABGDIREP"/>
</dbReference>
<comment type="subcellular location">
    <subcellularLocation>
        <location evidence="1">Cytoplasm</location>
    </subcellularLocation>
</comment>
<dbReference type="AlphaFoldDB" id="A0AAV4VHV9"/>
<dbReference type="GO" id="GO:0016192">
    <property type="term" value="P:vesicle-mediated transport"/>
    <property type="evidence" value="ECO:0007669"/>
    <property type="project" value="TreeGrafter"/>
</dbReference>
<dbReference type="Pfam" id="PF00996">
    <property type="entry name" value="GDI"/>
    <property type="match status" value="2"/>
</dbReference>
<organism evidence="6 7">
    <name type="scientific">Caerostris darwini</name>
    <dbReference type="NCBI Taxonomy" id="1538125"/>
    <lineage>
        <taxon>Eukaryota</taxon>
        <taxon>Metazoa</taxon>
        <taxon>Ecdysozoa</taxon>
        <taxon>Arthropoda</taxon>
        <taxon>Chelicerata</taxon>
        <taxon>Arachnida</taxon>
        <taxon>Araneae</taxon>
        <taxon>Araneomorphae</taxon>
        <taxon>Entelegynae</taxon>
        <taxon>Araneoidea</taxon>
        <taxon>Araneidae</taxon>
        <taxon>Caerostris</taxon>
    </lineage>
</organism>
<name>A0AAV4VHV9_9ARAC</name>
<dbReference type="PANTHER" id="PTHR11787:SF4">
    <property type="entry name" value="CHM, RAB ESCORT PROTEIN 1"/>
    <property type="match status" value="1"/>
</dbReference>
<dbReference type="SUPFAM" id="SSF54373">
    <property type="entry name" value="FAD-linked reductases, C-terminal domain"/>
    <property type="match status" value="1"/>
</dbReference>
<dbReference type="InterPro" id="IPR036188">
    <property type="entry name" value="FAD/NAD-bd_sf"/>
</dbReference>
<dbReference type="GO" id="GO:0005968">
    <property type="term" value="C:Rab-protein geranylgeranyltransferase complex"/>
    <property type="evidence" value="ECO:0007669"/>
    <property type="project" value="InterPro"/>
</dbReference>
<evidence type="ECO:0000256" key="1">
    <source>
        <dbReference type="ARBA" id="ARBA00004496"/>
    </source>
</evidence>
<reference evidence="6 7" key="1">
    <citation type="submission" date="2021-06" db="EMBL/GenBank/DDBJ databases">
        <title>Caerostris darwini draft genome.</title>
        <authorList>
            <person name="Kono N."/>
            <person name="Arakawa K."/>
        </authorList>
    </citation>
    <scope>NUCLEOTIDE SEQUENCE [LARGE SCALE GENOMIC DNA]</scope>
</reference>
<dbReference type="PRINTS" id="PR00893">
    <property type="entry name" value="RABESCORT"/>
</dbReference>
<feature type="compositionally biased region" description="Polar residues" evidence="5">
    <location>
        <begin position="158"/>
        <end position="175"/>
    </location>
</feature>
<dbReference type="SUPFAM" id="SSF51905">
    <property type="entry name" value="FAD/NAD(P)-binding domain"/>
    <property type="match status" value="1"/>
</dbReference>
<feature type="region of interest" description="Disordered" evidence="5">
    <location>
        <begin position="570"/>
        <end position="670"/>
    </location>
</feature>
<dbReference type="Proteomes" id="UP001054837">
    <property type="component" value="Unassembled WGS sequence"/>
</dbReference>
<dbReference type="Gene3D" id="3.30.519.10">
    <property type="entry name" value="Guanine Nucleotide Dissociation Inhibitor, domain 2"/>
    <property type="match status" value="1"/>
</dbReference>
<dbReference type="Gene3D" id="3.50.50.60">
    <property type="entry name" value="FAD/NAD(P)-binding domain"/>
    <property type="match status" value="2"/>
</dbReference>
<evidence type="ECO:0000313" key="6">
    <source>
        <dbReference type="EMBL" id="GIY69996.1"/>
    </source>
</evidence>
<evidence type="ECO:0000256" key="5">
    <source>
        <dbReference type="SAM" id="MobiDB-lite"/>
    </source>
</evidence>
<dbReference type="EMBL" id="BPLQ01013128">
    <property type="protein sequence ID" value="GIY69996.1"/>
    <property type="molecule type" value="Genomic_DNA"/>
</dbReference>
<feature type="region of interest" description="Disordered" evidence="5">
    <location>
        <begin position="111"/>
        <end position="180"/>
    </location>
</feature>
<dbReference type="InterPro" id="IPR018203">
    <property type="entry name" value="GDP_dissociation_inhibitor"/>
</dbReference>
<dbReference type="GO" id="GO:0006886">
    <property type="term" value="P:intracellular protein transport"/>
    <property type="evidence" value="ECO:0007669"/>
    <property type="project" value="InterPro"/>
</dbReference>